<dbReference type="PROSITE" id="PS00705">
    <property type="entry name" value="PROK_CO2_ANHYDRASE_2"/>
    <property type="match status" value="1"/>
</dbReference>
<dbReference type="Pfam" id="PF00484">
    <property type="entry name" value="Pro_CA"/>
    <property type="match status" value="1"/>
</dbReference>
<comment type="cofactor">
    <cofactor evidence="6">
        <name>Zn(2+)</name>
        <dbReference type="ChEBI" id="CHEBI:29105"/>
    </cofactor>
    <text evidence="6">Binds 1 zinc ion per subunit.</text>
</comment>
<dbReference type="GO" id="GO:0008270">
    <property type="term" value="F:zinc ion binding"/>
    <property type="evidence" value="ECO:0007669"/>
    <property type="project" value="UniProtKB-UniRule"/>
</dbReference>
<accession>K2KMR9</accession>
<evidence type="ECO:0000313" key="9">
    <source>
        <dbReference type="Proteomes" id="UP000006746"/>
    </source>
</evidence>
<evidence type="ECO:0000256" key="6">
    <source>
        <dbReference type="PIRSR" id="PIRSR601765-1"/>
    </source>
</evidence>
<keyword evidence="4 7" id="KW-0456">Lyase</keyword>
<dbReference type="InterPro" id="IPR015892">
    <property type="entry name" value="Carbonic_anhydrase_CS"/>
</dbReference>
<dbReference type="PANTHER" id="PTHR11002">
    <property type="entry name" value="CARBONIC ANHYDRASE"/>
    <property type="match status" value="1"/>
</dbReference>
<feature type="binding site" evidence="6">
    <location>
        <position position="103"/>
    </location>
    <ligand>
        <name>Zn(2+)</name>
        <dbReference type="ChEBI" id="CHEBI:29105"/>
    </ligand>
</feature>
<comment type="function">
    <text evidence="7">Reversible hydration of carbon dioxide.</text>
</comment>
<comment type="similarity">
    <text evidence="1 7">Belongs to the beta-class carbonic anhydrase family.</text>
</comment>
<dbReference type="EMBL" id="AMRL01000001">
    <property type="protein sequence ID" value="EKE78810.1"/>
    <property type="molecule type" value="Genomic_DNA"/>
</dbReference>
<dbReference type="GO" id="GO:0015976">
    <property type="term" value="P:carbon utilization"/>
    <property type="evidence" value="ECO:0007669"/>
    <property type="project" value="InterPro"/>
</dbReference>
<feature type="binding site" evidence="6">
    <location>
        <position position="159"/>
    </location>
    <ligand>
        <name>Zn(2+)</name>
        <dbReference type="ChEBI" id="CHEBI:29105"/>
    </ligand>
</feature>
<dbReference type="PANTHER" id="PTHR11002:SF79">
    <property type="entry name" value="CARBONIC ANHYDRASE 2"/>
    <property type="match status" value="1"/>
</dbReference>
<proteinExistence type="inferred from homology"/>
<gene>
    <name evidence="8" type="ORF">P24_00625</name>
</gene>
<reference evidence="8 9" key="1">
    <citation type="journal article" date="2012" name="J. Bacteriol.">
        <title>Genome Sequence of Oceanibaculum indicum Type Strain P24.</title>
        <authorList>
            <person name="Lai Q."/>
            <person name="Shao Z."/>
        </authorList>
    </citation>
    <scope>NUCLEOTIDE SEQUENCE [LARGE SCALE GENOMIC DNA]</scope>
    <source>
        <strain evidence="8 9">P24</strain>
    </source>
</reference>
<evidence type="ECO:0000256" key="1">
    <source>
        <dbReference type="ARBA" id="ARBA00006217"/>
    </source>
</evidence>
<evidence type="ECO:0000256" key="4">
    <source>
        <dbReference type="ARBA" id="ARBA00023239"/>
    </source>
</evidence>
<dbReference type="STRING" id="1207063.P24_00625"/>
<dbReference type="PROSITE" id="PS51318">
    <property type="entry name" value="TAT"/>
    <property type="match status" value="1"/>
</dbReference>
<dbReference type="EC" id="4.2.1.1" evidence="2 7"/>
<feature type="binding site" evidence="6">
    <location>
        <position position="105"/>
    </location>
    <ligand>
        <name>Zn(2+)</name>
        <dbReference type="ChEBI" id="CHEBI:29105"/>
    </ligand>
</feature>
<dbReference type="SUPFAM" id="SSF53056">
    <property type="entry name" value="beta-carbonic anhydrase, cab"/>
    <property type="match status" value="1"/>
</dbReference>
<dbReference type="InterPro" id="IPR001765">
    <property type="entry name" value="Carbonic_anhydrase"/>
</dbReference>
<dbReference type="AlphaFoldDB" id="K2KMR9"/>
<feature type="binding site" evidence="6">
    <location>
        <position position="156"/>
    </location>
    <ligand>
        <name>Zn(2+)</name>
        <dbReference type="ChEBI" id="CHEBI:29105"/>
    </ligand>
</feature>
<protein>
    <recommendedName>
        <fullName evidence="2 7">Carbonic anhydrase</fullName>
        <ecNumber evidence="2 7">4.2.1.1</ecNumber>
    </recommendedName>
    <alternativeName>
        <fullName evidence="7">Carbonate dehydratase</fullName>
    </alternativeName>
</protein>
<dbReference type="InterPro" id="IPR036874">
    <property type="entry name" value="Carbonic_anhydrase_sf"/>
</dbReference>
<dbReference type="PROSITE" id="PS00704">
    <property type="entry name" value="PROK_CO2_ANHYDRASE_1"/>
    <property type="match status" value="1"/>
</dbReference>
<dbReference type="InterPro" id="IPR006311">
    <property type="entry name" value="TAT_signal"/>
</dbReference>
<keyword evidence="9" id="KW-1185">Reference proteome</keyword>
<evidence type="ECO:0000256" key="5">
    <source>
        <dbReference type="ARBA" id="ARBA00048348"/>
    </source>
</evidence>
<dbReference type="eggNOG" id="COG0288">
    <property type="taxonomic scope" value="Bacteria"/>
</dbReference>
<evidence type="ECO:0000256" key="2">
    <source>
        <dbReference type="ARBA" id="ARBA00012925"/>
    </source>
</evidence>
<sequence>MLMVNGEDRPMDEGFRLSRRAALLGSIGLAGMSGLGLMAGLPRRALAAAGARPKHAMSPTQALNALLAGNARYVANRPGPVDFLPRRQLLATGQSPFAIILGCADSRVSPEFAFDQRPGDLFVLRVAGNYLTVDSLASMEYAVEFLGTPLILVLGHTSCGAISAAVDVATTNAALPGSLPALAKQIVPAVKQAQAKGAPGNRAALIRHATTENIRRTVEAIKTAGPLLSRYVEAGTLNVAGGLYDLNTGQVAVIGS</sequence>
<evidence type="ECO:0000313" key="8">
    <source>
        <dbReference type="EMBL" id="EKE78810.1"/>
    </source>
</evidence>
<dbReference type="PATRIC" id="fig|1207063.3.peg.128"/>
<comment type="caution">
    <text evidence="8">The sequence shown here is derived from an EMBL/GenBank/DDBJ whole genome shotgun (WGS) entry which is preliminary data.</text>
</comment>
<keyword evidence="3 6" id="KW-0862">Zinc</keyword>
<dbReference type="Proteomes" id="UP000006746">
    <property type="component" value="Unassembled WGS sequence"/>
</dbReference>
<dbReference type="SMART" id="SM00947">
    <property type="entry name" value="Pro_CA"/>
    <property type="match status" value="1"/>
</dbReference>
<dbReference type="GO" id="GO:0004089">
    <property type="term" value="F:carbonate dehydratase activity"/>
    <property type="evidence" value="ECO:0007669"/>
    <property type="project" value="UniProtKB-UniRule"/>
</dbReference>
<evidence type="ECO:0000256" key="7">
    <source>
        <dbReference type="RuleBase" id="RU003956"/>
    </source>
</evidence>
<organism evidence="8 9">
    <name type="scientific">Oceanibaculum indicum P24</name>
    <dbReference type="NCBI Taxonomy" id="1207063"/>
    <lineage>
        <taxon>Bacteria</taxon>
        <taxon>Pseudomonadati</taxon>
        <taxon>Pseudomonadota</taxon>
        <taxon>Alphaproteobacteria</taxon>
        <taxon>Rhodospirillales</taxon>
        <taxon>Oceanibaculaceae</taxon>
        <taxon>Oceanibaculum</taxon>
    </lineage>
</organism>
<comment type="catalytic activity">
    <reaction evidence="5 7">
        <text>hydrogencarbonate + H(+) = CO2 + H2O</text>
        <dbReference type="Rhea" id="RHEA:10748"/>
        <dbReference type="ChEBI" id="CHEBI:15377"/>
        <dbReference type="ChEBI" id="CHEBI:15378"/>
        <dbReference type="ChEBI" id="CHEBI:16526"/>
        <dbReference type="ChEBI" id="CHEBI:17544"/>
        <dbReference type="EC" id="4.2.1.1"/>
    </reaction>
</comment>
<dbReference type="CDD" id="cd03378">
    <property type="entry name" value="beta_CA_cladeC"/>
    <property type="match status" value="1"/>
</dbReference>
<name>K2KMR9_9PROT</name>
<dbReference type="Gene3D" id="3.40.1050.10">
    <property type="entry name" value="Carbonic anhydrase"/>
    <property type="match status" value="1"/>
</dbReference>
<evidence type="ECO:0000256" key="3">
    <source>
        <dbReference type="ARBA" id="ARBA00022833"/>
    </source>
</evidence>
<keyword evidence="6" id="KW-0479">Metal-binding</keyword>